<keyword evidence="2 6" id="KW-0575">Peroxidase</keyword>
<accession>A0ABP0ZMM6</accession>
<comment type="function">
    <text evidence="6">Thiol-specific peroxidase that catalyzes the reduction of hydrogen peroxide and organic hydroperoxides to water and alcohols, respectively. Plays a role in cell protection against oxidative stress by detoxifying peroxides.</text>
</comment>
<evidence type="ECO:0000313" key="9">
    <source>
        <dbReference type="Proteomes" id="UP001497383"/>
    </source>
</evidence>
<keyword evidence="4 6" id="KW-0560">Oxidoreductase</keyword>
<dbReference type="Proteomes" id="UP001497383">
    <property type="component" value="Chromosome 3"/>
</dbReference>
<keyword evidence="5 6" id="KW-0676">Redox-active center</keyword>
<dbReference type="InterPro" id="IPR037944">
    <property type="entry name" value="PRX5-like"/>
</dbReference>
<protein>
    <recommendedName>
        <fullName evidence="7">Thioredoxin domain-containing protein</fullName>
    </recommendedName>
</protein>
<comment type="similarity">
    <text evidence="1 6">Belongs to the peroxiredoxin family. Prx5 subfamily.</text>
</comment>
<dbReference type="PANTHER" id="PTHR10430">
    <property type="entry name" value="PEROXIREDOXIN"/>
    <property type="match status" value="1"/>
</dbReference>
<organism evidence="8 9">
    <name type="scientific">Lodderomyces beijingensis</name>
    <dbReference type="NCBI Taxonomy" id="1775926"/>
    <lineage>
        <taxon>Eukaryota</taxon>
        <taxon>Fungi</taxon>
        <taxon>Dikarya</taxon>
        <taxon>Ascomycota</taxon>
        <taxon>Saccharomycotina</taxon>
        <taxon>Pichiomycetes</taxon>
        <taxon>Debaryomycetaceae</taxon>
        <taxon>Candida/Lodderomyces clade</taxon>
        <taxon>Lodderomyces</taxon>
    </lineage>
</organism>
<proteinExistence type="inferred from homology"/>
<dbReference type="PROSITE" id="PS51352">
    <property type="entry name" value="THIOREDOXIN_2"/>
    <property type="match status" value="1"/>
</dbReference>
<dbReference type="Pfam" id="PF08534">
    <property type="entry name" value="Redoxin"/>
    <property type="match status" value="1"/>
</dbReference>
<name>A0ABP0ZMM6_9ASCO</name>
<dbReference type="PANTHER" id="PTHR10430:SF39">
    <property type="entry name" value="PEROXISOMAL MEMBRANE ASSOCIATED PROTEIN 20"/>
    <property type="match status" value="1"/>
</dbReference>
<evidence type="ECO:0000256" key="5">
    <source>
        <dbReference type="ARBA" id="ARBA00023284"/>
    </source>
</evidence>
<dbReference type="InterPro" id="IPR036249">
    <property type="entry name" value="Thioredoxin-like_sf"/>
</dbReference>
<keyword evidence="9" id="KW-1185">Reference proteome</keyword>
<evidence type="ECO:0000256" key="1">
    <source>
        <dbReference type="ARBA" id="ARBA00010505"/>
    </source>
</evidence>
<evidence type="ECO:0000313" key="8">
    <source>
        <dbReference type="EMBL" id="CAK9438450.1"/>
    </source>
</evidence>
<reference evidence="8 9" key="1">
    <citation type="submission" date="2024-03" db="EMBL/GenBank/DDBJ databases">
        <authorList>
            <person name="Brejova B."/>
        </authorList>
    </citation>
    <scope>NUCLEOTIDE SEQUENCE [LARGE SCALE GENOMIC DNA]</scope>
    <source>
        <strain evidence="8 9">CBS 14171</strain>
    </source>
</reference>
<dbReference type="RefSeq" id="XP_066829612.1">
    <property type="nucleotide sequence ID" value="XM_066972699.1"/>
</dbReference>
<sequence>MISTRPILRARAQLLIKIAAPLRTYASVGESISSSKVFENSPGNDVNLAEETSSGKSIIVGVPGAFSPGCSKSHVPGYIKNSKAFGDKGYKQIFVVAVNDPFVTKAWGDDLSDANGASNVRFIADPTGAFTKELDLLFDATKVFGNERSKRYALTVEDGKITNTFVEPDNTSVNVSDAVKVLQDI</sequence>
<evidence type="ECO:0000256" key="2">
    <source>
        <dbReference type="ARBA" id="ARBA00022559"/>
    </source>
</evidence>
<evidence type="ECO:0000256" key="3">
    <source>
        <dbReference type="ARBA" id="ARBA00022862"/>
    </source>
</evidence>
<dbReference type="CDD" id="cd03013">
    <property type="entry name" value="PRX5_like"/>
    <property type="match status" value="1"/>
</dbReference>
<dbReference type="EMBL" id="OZ022407">
    <property type="protein sequence ID" value="CAK9438450.1"/>
    <property type="molecule type" value="Genomic_DNA"/>
</dbReference>
<evidence type="ECO:0000259" key="7">
    <source>
        <dbReference type="PROSITE" id="PS51352"/>
    </source>
</evidence>
<feature type="domain" description="Thioredoxin" evidence="7">
    <location>
        <begin position="26"/>
        <end position="185"/>
    </location>
</feature>
<dbReference type="Gene3D" id="3.40.30.10">
    <property type="entry name" value="Glutaredoxin"/>
    <property type="match status" value="1"/>
</dbReference>
<keyword evidence="3 6" id="KW-0049">Antioxidant</keyword>
<dbReference type="InterPro" id="IPR013740">
    <property type="entry name" value="Redoxin"/>
</dbReference>
<evidence type="ECO:0000256" key="6">
    <source>
        <dbReference type="RuleBase" id="RU366011"/>
    </source>
</evidence>
<evidence type="ECO:0000256" key="4">
    <source>
        <dbReference type="ARBA" id="ARBA00023002"/>
    </source>
</evidence>
<dbReference type="GeneID" id="92207870"/>
<dbReference type="InterPro" id="IPR013766">
    <property type="entry name" value="Thioredoxin_domain"/>
</dbReference>
<gene>
    <name evidence="8" type="ORF">LODBEIA_P26740</name>
</gene>
<dbReference type="SUPFAM" id="SSF52833">
    <property type="entry name" value="Thioredoxin-like"/>
    <property type="match status" value="1"/>
</dbReference>